<dbReference type="InterPro" id="IPR050834">
    <property type="entry name" value="Glycosyltransf_2"/>
</dbReference>
<dbReference type="Gene3D" id="3.90.550.10">
    <property type="entry name" value="Spore Coat Polysaccharide Biosynthesis Protein SpsA, Chain A"/>
    <property type="match status" value="1"/>
</dbReference>
<dbReference type="PANTHER" id="PTHR43685">
    <property type="entry name" value="GLYCOSYLTRANSFERASE"/>
    <property type="match status" value="1"/>
</dbReference>
<dbReference type="Proteomes" id="UP001589795">
    <property type="component" value="Unassembled WGS sequence"/>
</dbReference>
<evidence type="ECO:0000259" key="4">
    <source>
        <dbReference type="Pfam" id="PF00535"/>
    </source>
</evidence>
<dbReference type="RefSeq" id="WP_265505159.1">
    <property type="nucleotide sequence ID" value="NZ_JAOTBE010000001.1"/>
</dbReference>
<dbReference type="InterPro" id="IPR029044">
    <property type="entry name" value="Nucleotide-diphossugar_trans"/>
</dbReference>
<gene>
    <name evidence="5" type="ORF">ACFFIZ_06145</name>
</gene>
<comment type="similarity">
    <text evidence="1">Belongs to the glycosyltransferase 2 family.</text>
</comment>
<protein>
    <submittedName>
        <fullName evidence="5">Glycosyltransferase family 2 protein</fullName>
    </submittedName>
</protein>
<evidence type="ECO:0000256" key="3">
    <source>
        <dbReference type="ARBA" id="ARBA00022679"/>
    </source>
</evidence>
<evidence type="ECO:0000313" key="6">
    <source>
        <dbReference type="Proteomes" id="UP001589795"/>
    </source>
</evidence>
<keyword evidence="2" id="KW-0328">Glycosyltransferase</keyword>
<feature type="domain" description="Glycosyltransferase 2-like" evidence="4">
    <location>
        <begin position="8"/>
        <end position="112"/>
    </location>
</feature>
<organism evidence="5 6">
    <name type="scientific">Paracoccus rhizosphaerae</name>
    <dbReference type="NCBI Taxonomy" id="1133347"/>
    <lineage>
        <taxon>Bacteria</taxon>
        <taxon>Pseudomonadati</taxon>
        <taxon>Pseudomonadota</taxon>
        <taxon>Alphaproteobacteria</taxon>
        <taxon>Rhodobacterales</taxon>
        <taxon>Paracoccaceae</taxon>
        <taxon>Paracoccus</taxon>
    </lineage>
</organism>
<keyword evidence="6" id="KW-1185">Reference proteome</keyword>
<reference evidence="5 6" key="1">
    <citation type="submission" date="2024-09" db="EMBL/GenBank/DDBJ databases">
        <authorList>
            <person name="Sun Q."/>
            <person name="Mori K."/>
        </authorList>
    </citation>
    <scope>NUCLEOTIDE SEQUENCE [LARGE SCALE GENOMIC DNA]</scope>
    <source>
        <strain evidence="5 6">CCM 7904</strain>
    </source>
</reference>
<evidence type="ECO:0000313" key="5">
    <source>
        <dbReference type="EMBL" id="MFC0199912.1"/>
    </source>
</evidence>
<evidence type="ECO:0000256" key="2">
    <source>
        <dbReference type="ARBA" id="ARBA00022676"/>
    </source>
</evidence>
<proteinExistence type="inferred from homology"/>
<dbReference type="Pfam" id="PF00535">
    <property type="entry name" value="Glycos_transf_2"/>
    <property type="match status" value="1"/>
</dbReference>
<sequence length="316" mass="34526">MSPPHVVILLATYQGAPHLPVQLESLVGQTHRNWSLIASDDGSTDGTVQILDDFGQRMPTGRVTRLRGPSLGATQNFLSLLKHVPDGAMAAFCDQDDMWFPDKLSRAVATLLSCTGPAHYAARTIIADQDLKPLAPSRHFPRPLGLRNAMVQAIMAGNTSVFNPAAVTLLKQAVPHARDAGIVSHDWWCYQVTAAFGARLVHDPQPVLFYRQHSRSEVGRNDTLPARMARLRKLLAGEFGWWMRANLHSLAPLVPLMPADSRHVIEQAGIMLDAPGPRAFQAMRRGGFYRQTRAATAALAISALSGALRRDPSATR</sequence>
<name>A0ABV6CHR7_9RHOB</name>
<dbReference type="PANTHER" id="PTHR43685:SF5">
    <property type="entry name" value="GLYCOSYLTRANSFERASE EPSE-RELATED"/>
    <property type="match status" value="1"/>
</dbReference>
<dbReference type="EMBL" id="JBHLWQ010000055">
    <property type="protein sequence ID" value="MFC0199912.1"/>
    <property type="molecule type" value="Genomic_DNA"/>
</dbReference>
<accession>A0ABV6CHR7</accession>
<comment type="caution">
    <text evidence="5">The sequence shown here is derived from an EMBL/GenBank/DDBJ whole genome shotgun (WGS) entry which is preliminary data.</text>
</comment>
<dbReference type="CDD" id="cd04196">
    <property type="entry name" value="GT_2_like_d"/>
    <property type="match status" value="1"/>
</dbReference>
<dbReference type="InterPro" id="IPR001173">
    <property type="entry name" value="Glyco_trans_2-like"/>
</dbReference>
<keyword evidence="3" id="KW-0808">Transferase</keyword>
<evidence type="ECO:0000256" key="1">
    <source>
        <dbReference type="ARBA" id="ARBA00006739"/>
    </source>
</evidence>
<dbReference type="SUPFAM" id="SSF53448">
    <property type="entry name" value="Nucleotide-diphospho-sugar transferases"/>
    <property type="match status" value="1"/>
</dbReference>